<reference evidence="1" key="1">
    <citation type="submission" date="2014-11" db="EMBL/GenBank/DDBJ databases">
        <authorList>
            <person name="Amaro Gonzalez C."/>
        </authorList>
    </citation>
    <scope>NUCLEOTIDE SEQUENCE</scope>
</reference>
<evidence type="ECO:0000313" key="1">
    <source>
        <dbReference type="EMBL" id="JAH11121.1"/>
    </source>
</evidence>
<dbReference type="EMBL" id="GBXM01097456">
    <property type="protein sequence ID" value="JAH11121.1"/>
    <property type="molecule type" value="Transcribed_RNA"/>
</dbReference>
<proteinExistence type="predicted"/>
<protein>
    <submittedName>
        <fullName evidence="1">Uncharacterized protein</fullName>
    </submittedName>
</protein>
<accession>A0A0E9Q2J3</accession>
<organism evidence="1">
    <name type="scientific">Anguilla anguilla</name>
    <name type="common">European freshwater eel</name>
    <name type="synonym">Muraena anguilla</name>
    <dbReference type="NCBI Taxonomy" id="7936"/>
    <lineage>
        <taxon>Eukaryota</taxon>
        <taxon>Metazoa</taxon>
        <taxon>Chordata</taxon>
        <taxon>Craniata</taxon>
        <taxon>Vertebrata</taxon>
        <taxon>Euteleostomi</taxon>
        <taxon>Actinopterygii</taxon>
        <taxon>Neopterygii</taxon>
        <taxon>Teleostei</taxon>
        <taxon>Anguilliformes</taxon>
        <taxon>Anguillidae</taxon>
        <taxon>Anguilla</taxon>
    </lineage>
</organism>
<reference evidence="1" key="2">
    <citation type="journal article" date="2015" name="Fish Shellfish Immunol.">
        <title>Early steps in the European eel (Anguilla anguilla)-Vibrio vulnificus interaction in the gills: Role of the RtxA13 toxin.</title>
        <authorList>
            <person name="Callol A."/>
            <person name="Pajuelo D."/>
            <person name="Ebbesson L."/>
            <person name="Teles M."/>
            <person name="MacKenzie S."/>
            <person name="Amaro C."/>
        </authorList>
    </citation>
    <scope>NUCLEOTIDE SEQUENCE</scope>
</reference>
<name>A0A0E9Q2J3_ANGAN</name>
<dbReference type="AlphaFoldDB" id="A0A0E9Q2J3"/>
<sequence length="41" mass="4411">MWTLFTGPVCLRGPVGAPVRFAPNEGYLPSVQTGTPHSKQL</sequence>